<evidence type="ECO:0000313" key="15">
    <source>
        <dbReference type="Proteomes" id="UP001166251"/>
    </source>
</evidence>
<feature type="domain" description="tRNA synthetases class I (E and Q) anti-codon binding" evidence="13">
    <location>
        <begin position="459"/>
        <end position="531"/>
    </location>
</feature>
<evidence type="ECO:0000256" key="7">
    <source>
        <dbReference type="ARBA" id="ARBA00023146"/>
    </source>
</evidence>
<feature type="binding site" evidence="9">
    <location>
        <begin position="263"/>
        <end position="264"/>
    </location>
    <ligand>
        <name>ATP</name>
        <dbReference type="ChEBI" id="CHEBI:30616"/>
    </ligand>
</feature>
<feature type="short sequence motif" description="'KMSKS' region" evidence="9">
    <location>
        <begin position="270"/>
        <end position="274"/>
    </location>
</feature>
<dbReference type="Gene3D" id="2.40.240.10">
    <property type="entry name" value="Ribosomal Protein L25, Chain P"/>
    <property type="match status" value="2"/>
</dbReference>
<feature type="binding site" evidence="9">
    <location>
        <position position="214"/>
    </location>
    <ligand>
        <name>L-glutamine</name>
        <dbReference type="ChEBI" id="CHEBI:58359"/>
    </ligand>
</feature>
<keyword evidence="4 9" id="KW-0547">Nucleotide-binding</keyword>
<evidence type="ECO:0000256" key="8">
    <source>
        <dbReference type="ARBA" id="ARBA00048270"/>
    </source>
</evidence>
<dbReference type="PANTHER" id="PTHR43097:SF5">
    <property type="entry name" value="GLUTAMATE--TRNA LIGASE"/>
    <property type="match status" value="1"/>
</dbReference>
<reference evidence="14" key="1">
    <citation type="submission" date="2021-07" db="EMBL/GenBank/DDBJ databases">
        <title>Neiella marina sp. nov., isolated from the intestinal content of sea cucumber Apostichopus japonicus.</title>
        <authorList>
            <person name="Bai X."/>
        </authorList>
    </citation>
    <scope>NUCLEOTIDE SEQUENCE</scope>
    <source>
        <strain evidence="14">126</strain>
    </source>
</reference>
<dbReference type="InterPro" id="IPR020059">
    <property type="entry name" value="Glu/Gln-tRNA-synth_Ib_codon-bd"/>
</dbReference>
<feature type="binding site" evidence="9">
    <location>
        <begin position="271"/>
        <end position="273"/>
    </location>
    <ligand>
        <name>ATP</name>
        <dbReference type="ChEBI" id="CHEBI:30616"/>
    </ligand>
</feature>
<feature type="short sequence motif" description="'HIGH' region" evidence="9">
    <location>
        <begin position="36"/>
        <end position="46"/>
    </location>
</feature>
<dbReference type="EMBL" id="JAHZSS010000005">
    <property type="protein sequence ID" value="MBW8190682.1"/>
    <property type="molecule type" value="Genomic_DNA"/>
</dbReference>
<evidence type="ECO:0000259" key="13">
    <source>
        <dbReference type="Pfam" id="PF20974"/>
    </source>
</evidence>
<feature type="binding site" evidence="9">
    <location>
        <position position="233"/>
    </location>
    <ligand>
        <name>ATP</name>
        <dbReference type="ChEBI" id="CHEBI:30616"/>
    </ligand>
</feature>
<keyword evidence="3 9" id="KW-0436">Ligase</keyword>
<dbReference type="PRINTS" id="PR00987">
    <property type="entry name" value="TRNASYNTHGLU"/>
</dbReference>
<dbReference type="SUPFAM" id="SSF50715">
    <property type="entry name" value="Ribosomal protein L25-like"/>
    <property type="match status" value="1"/>
</dbReference>
<dbReference type="InterPro" id="IPR000924">
    <property type="entry name" value="Glu/Gln-tRNA-synth"/>
</dbReference>
<name>A0ABS7EEB6_9GAMM</name>
<evidence type="ECO:0000256" key="4">
    <source>
        <dbReference type="ARBA" id="ARBA00022741"/>
    </source>
</evidence>
<feature type="binding site" evidence="9">
    <location>
        <position position="69"/>
    </location>
    <ligand>
        <name>L-glutamine</name>
        <dbReference type="ChEBI" id="CHEBI:58359"/>
    </ligand>
</feature>
<keyword evidence="5 9" id="KW-0067">ATP-binding</keyword>
<evidence type="ECO:0000256" key="3">
    <source>
        <dbReference type="ARBA" id="ARBA00022598"/>
    </source>
</evidence>
<evidence type="ECO:0000259" key="11">
    <source>
        <dbReference type="Pfam" id="PF00749"/>
    </source>
</evidence>
<evidence type="ECO:0000256" key="5">
    <source>
        <dbReference type="ARBA" id="ARBA00022840"/>
    </source>
</evidence>
<dbReference type="HAMAP" id="MF_00126">
    <property type="entry name" value="Gln_tRNA_synth"/>
    <property type="match status" value="1"/>
</dbReference>
<dbReference type="InterPro" id="IPR022861">
    <property type="entry name" value="Gln_tRNA_ligase_bac"/>
</dbReference>
<dbReference type="Proteomes" id="UP001166251">
    <property type="component" value="Unassembled WGS sequence"/>
</dbReference>
<dbReference type="RefSeq" id="WP_220103365.1">
    <property type="nucleotide sequence ID" value="NZ_JAHZSS010000005.1"/>
</dbReference>
<keyword evidence="15" id="KW-1185">Reference proteome</keyword>
<comment type="subunit">
    <text evidence="9">Monomer.</text>
</comment>
<dbReference type="InterPro" id="IPR014729">
    <property type="entry name" value="Rossmann-like_a/b/a_fold"/>
</dbReference>
<comment type="caution">
    <text evidence="9">Lacks conserved residue(s) required for the propagation of feature annotation.</text>
</comment>
<comment type="similarity">
    <text evidence="1 9 10">Belongs to the class-I aminoacyl-tRNA synthetase family.</text>
</comment>
<evidence type="ECO:0000256" key="6">
    <source>
        <dbReference type="ARBA" id="ARBA00022917"/>
    </source>
</evidence>
<evidence type="ECO:0000256" key="2">
    <source>
        <dbReference type="ARBA" id="ARBA00022490"/>
    </source>
</evidence>
<evidence type="ECO:0000259" key="12">
    <source>
        <dbReference type="Pfam" id="PF03950"/>
    </source>
</evidence>
<dbReference type="GO" id="GO:0004819">
    <property type="term" value="F:glutamine-tRNA ligase activity"/>
    <property type="evidence" value="ECO:0007669"/>
    <property type="project" value="UniProtKB-EC"/>
</dbReference>
<feature type="domain" description="Glutamyl/glutaminyl-tRNA synthetase class Ib catalytic" evidence="11">
    <location>
        <begin position="30"/>
        <end position="339"/>
    </location>
</feature>
<dbReference type="InterPro" id="IPR020058">
    <property type="entry name" value="Glu/Gln-tRNA-synth_Ib_cat-dom"/>
</dbReference>
<dbReference type="InterPro" id="IPR049437">
    <property type="entry name" value="tRNA-synt_1c_C2"/>
</dbReference>
<dbReference type="CDD" id="cd00807">
    <property type="entry name" value="GlnRS_core"/>
    <property type="match status" value="1"/>
</dbReference>
<keyword evidence="6 9" id="KW-0648">Protein biosynthesis</keyword>
<accession>A0ABS7EEB6</accession>
<feature type="binding site" evidence="9">
    <location>
        <begin position="37"/>
        <end position="39"/>
    </location>
    <ligand>
        <name>ATP</name>
        <dbReference type="ChEBI" id="CHEBI:30616"/>
    </ligand>
</feature>
<dbReference type="PANTHER" id="PTHR43097">
    <property type="entry name" value="GLUTAMINE-TRNA LIGASE"/>
    <property type="match status" value="1"/>
</dbReference>
<dbReference type="InterPro" id="IPR001412">
    <property type="entry name" value="aa-tRNA-synth_I_CS"/>
</dbReference>
<dbReference type="InterPro" id="IPR020056">
    <property type="entry name" value="Rbsml_bL25/Gln-tRNA_synth_N"/>
</dbReference>
<dbReference type="NCBIfam" id="TIGR00440">
    <property type="entry name" value="glnS"/>
    <property type="match status" value="1"/>
</dbReference>
<keyword evidence="2 9" id="KW-0963">Cytoplasm</keyword>
<gene>
    <name evidence="9 14" type="primary">glnS</name>
    <name evidence="14" type="ORF">K0504_06505</name>
</gene>
<dbReference type="InterPro" id="IPR050132">
    <property type="entry name" value="Gln/Glu-tRNA_Ligase"/>
</dbReference>
<sequence>MSEAVPAPKPSNFIRQIIDKDLAEGTHTSVHTRFPPEPNGYLHIGHAKSICLNFGIAEDYKGQCNLRFDDTNPEKEEQHFVDSIKRDVSWLGYQWSGDICYSSDYFDQLHGFAVELIEKGLAYVDFLTPEDIREYRGTLKAPGKNSPYRDTSVADNLAAFERMRKGEYKEGECCLRAKIDMASPIICMRDPVIYRIRFAEHHQTGNKWCIYPMYDFTHCISDALEDISHSLCTLEFQDNRALYDWVLDNITIKSRPRQYEFSRLNLEYTLMSKRRLSALVNDGHVDGWDDPRMPTIAGMRRRGYTPHSLREFSARIGVTKQDNMVEMAMLEACIREELNADAPRAMAVIDPIKVVIENYPEGQTEQLTAPCHPSRDDMGSRQLPFGRELFIDRDDFRESANKKFKRLVLGKEVRLRNAYVIKAERFDTDECGNVTTVYCSYDADTLGQNPADGRKVKGVIHWVSAEFGLPAEVRLYDRLFTVPNPAAEDDFSSVLNPDSLVIKHAVIEPSLANAEAENAYQFEREGYFCRDNGDSNKLVFNRTVGLRDTWAKIGG</sequence>
<dbReference type="Pfam" id="PF20974">
    <property type="entry name" value="tRNA-synt_1c_C2"/>
    <property type="match status" value="1"/>
</dbReference>
<dbReference type="PROSITE" id="PS00178">
    <property type="entry name" value="AA_TRNA_LIGASE_I"/>
    <property type="match status" value="1"/>
</dbReference>
<evidence type="ECO:0000313" key="14">
    <source>
        <dbReference type="EMBL" id="MBW8190682.1"/>
    </source>
</evidence>
<dbReference type="EC" id="6.1.1.18" evidence="9"/>
<dbReference type="Pfam" id="PF00749">
    <property type="entry name" value="tRNA-synt_1c"/>
    <property type="match status" value="1"/>
</dbReference>
<comment type="caution">
    <text evidence="14">The sequence shown here is derived from an EMBL/GenBank/DDBJ whole genome shotgun (WGS) entry which is preliminary data.</text>
</comment>
<dbReference type="SUPFAM" id="SSF52374">
    <property type="entry name" value="Nucleotidylyl transferase"/>
    <property type="match status" value="1"/>
</dbReference>
<protein>
    <recommendedName>
        <fullName evidence="9">Glutamine--tRNA ligase</fullName>
        <ecNumber evidence="9">6.1.1.18</ecNumber>
    </recommendedName>
    <alternativeName>
        <fullName evidence="9">Glutaminyl-tRNA synthetase</fullName>
        <shortName evidence="9">GlnRS</shortName>
    </alternativeName>
</protein>
<feature type="domain" description="Glutamyl/glutaminyl-tRNA synthetase class Ib anti-codon binding" evidence="12">
    <location>
        <begin position="342"/>
        <end position="442"/>
    </location>
</feature>
<dbReference type="Gene3D" id="3.40.50.620">
    <property type="entry name" value="HUPs"/>
    <property type="match status" value="1"/>
</dbReference>
<evidence type="ECO:0000256" key="1">
    <source>
        <dbReference type="ARBA" id="ARBA00005594"/>
    </source>
</evidence>
<evidence type="ECO:0000256" key="9">
    <source>
        <dbReference type="HAMAP-Rule" id="MF_00126"/>
    </source>
</evidence>
<organism evidence="14 15">
    <name type="scientific">Neiella holothuriorum</name>
    <dbReference type="NCBI Taxonomy" id="2870530"/>
    <lineage>
        <taxon>Bacteria</taxon>
        <taxon>Pseudomonadati</taxon>
        <taxon>Pseudomonadota</taxon>
        <taxon>Gammaproteobacteria</taxon>
        <taxon>Alteromonadales</taxon>
        <taxon>Echinimonadaceae</taxon>
        <taxon>Neiella</taxon>
    </lineage>
</organism>
<dbReference type="InterPro" id="IPR011035">
    <property type="entry name" value="Ribosomal_bL25/Gln-tRNA_synth"/>
</dbReference>
<feature type="binding site" evidence="9">
    <location>
        <begin position="43"/>
        <end position="49"/>
    </location>
    <ligand>
        <name>ATP</name>
        <dbReference type="ChEBI" id="CHEBI:30616"/>
    </ligand>
</feature>
<proteinExistence type="inferred from homology"/>
<dbReference type="Pfam" id="PF03950">
    <property type="entry name" value="tRNA-synt_1c_C"/>
    <property type="match status" value="1"/>
</dbReference>
<dbReference type="InterPro" id="IPR004514">
    <property type="entry name" value="Gln-tRNA-synth"/>
</dbReference>
<evidence type="ECO:0000256" key="10">
    <source>
        <dbReference type="RuleBase" id="RU363037"/>
    </source>
</evidence>
<comment type="subcellular location">
    <subcellularLocation>
        <location evidence="9">Cytoplasm</location>
    </subcellularLocation>
</comment>
<comment type="catalytic activity">
    <reaction evidence="8 9">
        <text>tRNA(Gln) + L-glutamine + ATP = L-glutaminyl-tRNA(Gln) + AMP + diphosphate</text>
        <dbReference type="Rhea" id="RHEA:20121"/>
        <dbReference type="Rhea" id="RHEA-COMP:9662"/>
        <dbReference type="Rhea" id="RHEA-COMP:9681"/>
        <dbReference type="ChEBI" id="CHEBI:30616"/>
        <dbReference type="ChEBI" id="CHEBI:33019"/>
        <dbReference type="ChEBI" id="CHEBI:58359"/>
        <dbReference type="ChEBI" id="CHEBI:78442"/>
        <dbReference type="ChEBI" id="CHEBI:78521"/>
        <dbReference type="ChEBI" id="CHEBI:456215"/>
        <dbReference type="EC" id="6.1.1.18"/>
    </reaction>
</comment>
<dbReference type="NCBIfam" id="NF011291">
    <property type="entry name" value="PRK14703.1"/>
    <property type="match status" value="1"/>
</dbReference>
<keyword evidence="7 9" id="KW-0030">Aminoacyl-tRNA synthetase</keyword>